<evidence type="ECO:0000256" key="1">
    <source>
        <dbReference type="ARBA" id="ARBA00004613"/>
    </source>
</evidence>
<evidence type="ECO:0000256" key="4">
    <source>
        <dbReference type="ARBA" id="ARBA00022729"/>
    </source>
</evidence>
<dbReference type="PANTHER" id="PTHR11430:SF76">
    <property type="entry name" value="MAJOR URINARY PROTEIN 1-RELATED"/>
    <property type="match status" value="1"/>
</dbReference>
<evidence type="ECO:0000256" key="5">
    <source>
        <dbReference type="ARBA" id="ARBA00023106"/>
    </source>
</evidence>
<dbReference type="PANTHER" id="PTHR11430">
    <property type="entry name" value="LIPOCALIN"/>
    <property type="match status" value="1"/>
</dbReference>
<dbReference type="InterPro" id="IPR002345">
    <property type="entry name" value="Lipocalin"/>
</dbReference>
<keyword evidence="6" id="KW-1015">Disulfide bond</keyword>
<dbReference type="InterPro" id="IPR012674">
    <property type="entry name" value="Calycin"/>
</dbReference>
<reference evidence="10" key="1">
    <citation type="submission" date="2025-08" db="UniProtKB">
        <authorList>
            <consortium name="RefSeq"/>
        </authorList>
    </citation>
    <scope>IDENTIFICATION</scope>
</reference>
<dbReference type="Proteomes" id="UP000694915">
    <property type="component" value="Chromosome 10"/>
</dbReference>
<keyword evidence="9" id="KW-1185">Reference proteome</keyword>
<keyword evidence="5" id="KW-0590">Pheromone-binding</keyword>
<evidence type="ECO:0000256" key="2">
    <source>
        <dbReference type="ARBA" id="ARBA00006889"/>
    </source>
</evidence>
<feature type="domain" description="Lipocalin/cytosolic fatty-acid binding" evidence="8">
    <location>
        <begin position="38"/>
        <end position="173"/>
    </location>
</feature>
<feature type="chain" id="PRO_5045510612" evidence="7">
    <location>
        <begin position="21"/>
        <end position="231"/>
    </location>
</feature>
<evidence type="ECO:0000256" key="6">
    <source>
        <dbReference type="ARBA" id="ARBA00023157"/>
    </source>
</evidence>
<comment type="similarity">
    <text evidence="2">Belongs to the calycin superfamily. Lipocalin family.</text>
</comment>
<protein>
    <submittedName>
        <fullName evidence="10">Major urinary protein 4-like isoform X3</fullName>
    </submittedName>
</protein>
<organism evidence="9 10">
    <name type="scientific">Microtus ochrogaster</name>
    <name type="common">Prairie vole</name>
    <dbReference type="NCBI Taxonomy" id="79684"/>
    <lineage>
        <taxon>Eukaryota</taxon>
        <taxon>Metazoa</taxon>
        <taxon>Chordata</taxon>
        <taxon>Craniata</taxon>
        <taxon>Vertebrata</taxon>
        <taxon>Euteleostomi</taxon>
        <taxon>Mammalia</taxon>
        <taxon>Eutheria</taxon>
        <taxon>Euarchontoglires</taxon>
        <taxon>Glires</taxon>
        <taxon>Rodentia</taxon>
        <taxon>Myomorpha</taxon>
        <taxon>Muroidea</taxon>
        <taxon>Cricetidae</taxon>
        <taxon>Arvicolinae</taxon>
        <taxon>Microtus</taxon>
    </lineage>
</organism>
<evidence type="ECO:0000313" key="9">
    <source>
        <dbReference type="Proteomes" id="UP000694915"/>
    </source>
</evidence>
<dbReference type="RefSeq" id="XP_026637573.1">
    <property type="nucleotide sequence ID" value="XM_026781772.1"/>
</dbReference>
<evidence type="ECO:0000259" key="8">
    <source>
        <dbReference type="Pfam" id="PF00061"/>
    </source>
</evidence>
<dbReference type="SUPFAM" id="SSF50814">
    <property type="entry name" value="Lipocalins"/>
    <property type="match status" value="1"/>
</dbReference>
<dbReference type="Pfam" id="PF00061">
    <property type="entry name" value="Lipocalin"/>
    <property type="match status" value="1"/>
</dbReference>
<dbReference type="GeneID" id="101994101"/>
<accession>A0ABM1U6G1</accession>
<sequence length="231" mass="26367">MKLLLLLLLGLELTLVCIHTEEQTGAIGKSFTPEKIEGKWYSVGLASDKREIIEEHGSMRIFVEHIHVFKNSSLAFHFHTVINGECTELYLVSDKTEKDGEYYVKYDGDNIFNVLATDYDGYIIFHLRNINNGETFQLMELYGRKTELSSNIKEKFVDLCKKHGIVEENILDLTGWYLIPECVLVLTLQIAVSRPEMEERLDPPVLNGDSSPGLQHHPFLCTHQPVTKSVI</sequence>
<evidence type="ECO:0000313" key="10">
    <source>
        <dbReference type="RefSeq" id="XP_026637573.1"/>
    </source>
</evidence>
<dbReference type="Gene3D" id="2.40.128.20">
    <property type="match status" value="1"/>
</dbReference>
<dbReference type="InterPro" id="IPR002971">
    <property type="entry name" value="Maj_urinary"/>
</dbReference>
<name>A0ABM1U6G1_MICOH</name>
<keyword evidence="4 7" id="KW-0732">Signal</keyword>
<dbReference type="InterPro" id="IPR000566">
    <property type="entry name" value="Lipocln_cytosolic_FA-bd_dom"/>
</dbReference>
<gene>
    <name evidence="10" type="primary">LOC101994101</name>
</gene>
<feature type="signal peptide" evidence="7">
    <location>
        <begin position="1"/>
        <end position="20"/>
    </location>
</feature>
<dbReference type="PRINTS" id="PR00179">
    <property type="entry name" value="LIPOCALIN"/>
</dbReference>
<dbReference type="PRINTS" id="PR01221">
    <property type="entry name" value="MAJORURINARY"/>
</dbReference>
<proteinExistence type="inferred from homology"/>
<keyword evidence="3" id="KW-0964">Secreted</keyword>
<comment type="subcellular location">
    <subcellularLocation>
        <location evidence="1">Secreted</location>
    </subcellularLocation>
</comment>
<evidence type="ECO:0000256" key="3">
    <source>
        <dbReference type="ARBA" id="ARBA00022525"/>
    </source>
</evidence>
<evidence type="ECO:0000256" key="7">
    <source>
        <dbReference type="SAM" id="SignalP"/>
    </source>
</evidence>